<protein>
    <recommendedName>
        <fullName evidence="4">Zinc-ribbon domain-containing protein</fullName>
    </recommendedName>
</protein>
<keyword evidence="2" id="KW-0812">Transmembrane</keyword>
<feature type="compositionally biased region" description="Polar residues" evidence="1">
    <location>
        <begin position="65"/>
        <end position="78"/>
    </location>
</feature>
<name>A0A383DQS1_9ZZZZ</name>
<evidence type="ECO:0008006" key="4">
    <source>
        <dbReference type="Google" id="ProtNLM"/>
    </source>
</evidence>
<feature type="transmembrane region" description="Helical" evidence="2">
    <location>
        <begin position="89"/>
        <end position="110"/>
    </location>
</feature>
<evidence type="ECO:0000256" key="2">
    <source>
        <dbReference type="SAM" id="Phobius"/>
    </source>
</evidence>
<evidence type="ECO:0000256" key="1">
    <source>
        <dbReference type="SAM" id="MobiDB-lite"/>
    </source>
</evidence>
<keyword evidence="2" id="KW-1133">Transmembrane helix</keyword>
<proteinExistence type="predicted"/>
<accession>A0A383DQS1</accession>
<dbReference type="AlphaFoldDB" id="A0A383DQS1"/>
<reference evidence="3" key="1">
    <citation type="submission" date="2018-05" db="EMBL/GenBank/DDBJ databases">
        <authorList>
            <person name="Lanie J.A."/>
            <person name="Ng W.-L."/>
            <person name="Kazmierczak K.M."/>
            <person name="Andrzejewski T.M."/>
            <person name="Davidsen T.M."/>
            <person name="Wayne K.J."/>
            <person name="Tettelin H."/>
            <person name="Glass J.I."/>
            <person name="Rusch D."/>
            <person name="Podicherti R."/>
            <person name="Tsui H.-C.T."/>
            <person name="Winkler M.E."/>
        </authorList>
    </citation>
    <scope>NUCLEOTIDE SEQUENCE</scope>
</reference>
<evidence type="ECO:0000313" key="3">
    <source>
        <dbReference type="EMBL" id="SVE46857.1"/>
    </source>
</evidence>
<dbReference type="EMBL" id="UINC01219407">
    <property type="protein sequence ID" value="SVE46857.1"/>
    <property type="molecule type" value="Genomic_DNA"/>
</dbReference>
<feature type="compositionally biased region" description="Polar residues" evidence="1">
    <location>
        <begin position="27"/>
        <end position="44"/>
    </location>
</feature>
<feature type="non-terminal residue" evidence="3">
    <location>
        <position position="120"/>
    </location>
</feature>
<feature type="region of interest" description="Disordered" evidence="1">
    <location>
        <begin position="26"/>
        <end position="78"/>
    </location>
</feature>
<feature type="compositionally biased region" description="Pro residues" evidence="1">
    <location>
        <begin position="45"/>
        <end position="63"/>
    </location>
</feature>
<organism evidence="3">
    <name type="scientific">marine metagenome</name>
    <dbReference type="NCBI Taxonomy" id="408172"/>
    <lineage>
        <taxon>unclassified sequences</taxon>
        <taxon>metagenomes</taxon>
        <taxon>ecological metagenomes</taxon>
    </lineage>
</organism>
<keyword evidence="2" id="KW-0472">Membrane</keyword>
<gene>
    <name evidence="3" type="ORF">METZ01_LOCUS499711</name>
</gene>
<sequence length="120" mass="13273">MFCRNCGKDQPDSVESCGLCGHPTGVSKKTSSLPYAQEPNQPSYTPQPVPEYSPTPYIPPPEPAYNTTPYNSSYREASHGQQMDDGLALLLYIISFLLPLAGFIIGAIYVSKDEEHYRQV</sequence>